<name>A0A484ATT6_DRONA</name>
<proteinExistence type="predicted"/>
<comment type="caution">
    <text evidence="2">The sequence shown here is derived from an EMBL/GenBank/DDBJ whole genome shotgun (WGS) entry which is preliminary data.</text>
</comment>
<feature type="region of interest" description="Disordered" evidence="1">
    <location>
        <begin position="17"/>
        <end position="53"/>
    </location>
</feature>
<evidence type="ECO:0000313" key="3">
    <source>
        <dbReference type="Proteomes" id="UP000295192"/>
    </source>
</evidence>
<evidence type="ECO:0000256" key="1">
    <source>
        <dbReference type="SAM" id="MobiDB-lite"/>
    </source>
</evidence>
<evidence type="ECO:0000313" key="2">
    <source>
        <dbReference type="EMBL" id="TDG40029.1"/>
    </source>
</evidence>
<dbReference type="Proteomes" id="UP000295192">
    <property type="component" value="Unassembled WGS sequence"/>
</dbReference>
<keyword evidence="3" id="KW-1185">Reference proteome</keyword>
<sequence length="78" mass="8555">MKTIEAHQLAVARCRQQIHSANNNNDNDDDNNNNDNISENNIKGTDSNGDVVGGTNNLTACRDVSLELAAWTACRNQR</sequence>
<organism evidence="2 3">
    <name type="scientific">Drosophila navojoa</name>
    <name type="common">Fruit fly</name>
    <dbReference type="NCBI Taxonomy" id="7232"/>
    <lineage>
        <taxon>Eukaryota</taxon>
        <taxon>Metazoa</taxon>
        <taxon>Ecdysozoa</taxon>
        <taxon>Arthropoda</taxon>
        <taxon>Hexapoda</taxon>
        <taxon>Insecta</taxon>
        <taxon>Pterygota</taxon>
        <taxon>Neoptera</taxon>
        <taxon>Endopterygota</taxon>
        <taxon>Diptera</taxon>
        <taxon>Brachycera</taxon>
        <taxon>Muscomorpha</taxon>
        <taxon>Ephydroidea</taxon>
        <taxon>Drosophilidae</taxon>
        <taxon>Drosophila</taxon>
    </lineage>
</organism>
<feature type="compositionally biased region" description="Polar residues" evidence="1">
    <location>
        <begin position="37"/>
        <end position="53"/>
    </location>
</feature>
<reference evidence="2 3" key="1">
    <citation type="journal article" date="2019" name="J. Hered.">
        <title>An Improved Genome Assembly for Drosophila navojoa, the Basal Species in the mojavensis Cluster.</title>
        <authorList>
            <person name="Vanderlinde T."/>
            <person name="Dupim E.G."/>
            <person name="Nazario-Yepiz N.O."/>
            <person name="Carvalho A.B."/>
        </authorList>
    </citation>
    <scope>NUCLEOTIDE SEQUENCE [LARGE SCALE GENOMIC DNA]</scope>
    <source>
        <strain evidence="2">Navoj_Jal97</strain>
        <tissue evidence="2">Whole organism</tissue>
    </source>
</reference>
<protein>
    <submittedName>
        <fullName evidence="2">Uncharacterized protein</fullName>
    </submittedName>
</protein>
<gene>
    <name evidence="2" type="ORF">AWZ03_013546</name>
</gene>
<dbReference type="AlphaFoldDB" id="A0A484ATT6"/>
<dbReference type="EMBL" id="LSRL02000703">
    <property type="protein sequence ID" value="TDG40029.1"/>
    <property type="molecule type" value="Genomic_DNA"/>
</dbReference>
<accession>A0A484ATT6</accession>